<gene>
    <name evidence="2" type="primary">106054766</name>
</gene>
<name>A0A2C9KTF7_BIOGL</name>
<dbReference type="EnsemblMetazoa" id="BGLB023264-RA">
    <property type="protein sequence ID" value="BGLB023264-PA"/>
    <property type="gene ID" value="BGLB023264"/>
</dbReference>
<dbReference type="STRING" id="6526.A0A2C9KTF7"/>
<evidence type="ECO:0000313" key="3">
    <source>
        <dbReference type="Proteomes" id="UP000076420"/>
    </source>
</evidence>
<evidence type="ECO:0000313" key="2">
    <source>
        <dbReference type="EnsemblMetazoa" id="BGLB023264-PA"/>
    </source>
</evidence>
<dbReference type="VEuPathDB" id="VectorBase:BGLB023264"/>
<dbReference type="SUPFAM" id="SSF52047">
    <property type="entry name" value="RNI-like"/>
    <property type="match status" value="1"/>
</dbReference>
<dbReference type="SMART" id="SM00256">
    <property type="entry name" value="FBOX"/>
    <property type="match status" value="1"/>
</dbReference>
<dbReference type="PANTHER" id="PTHR20933">
    <property type="entry name" value="F-BOX ONLY PROTEIN 33"/>
    <property type="match status" value="1"/>
</dbReference>
<dbReference type="Proteomes" id="UP000076420">
    <property type="component" value="Unassembled WGS sequence"/>
</dbReference>
<dbReference type="PROSITE" id="PS50181">
    <property type="entry name" value="FBOX"/>
    <property type="match status" value="1"/>
</dbReference>
<proteinExistence type="predicted"/>
<dbReference type="Gene3D" id="3.80.10.10">
    <property type="entry name" value="Ribonuclease Inhibitor"/>
    <property type="match status" value="1"/>
</dbReference>
<dbReference type="Gene3D" id="1.20.1280.50">
    <property type="match status" value="1"/>
</dbReference>
<organism evidence="2 3">
    <name type="scientific">Biomphalaria glabrata</name>
    <name type="common">Bloodfluke planorb</name>
    <name type="synonym">Freshwater snail</name>
    <dbReference type="NCBI Taxonomy" id="6526"/>
    <lineage>
        <taxon>Eukaryota</taxon>
        <taxon>Metazoa</taxon>
        <taxon>Spiralia</taxon>
        <taxon>Lophotrochozoa</taxon>
        <taxon>Mollusca</taxon>
        <taxon>Gastropoda</taxon>
        <taxon>Heterobranchia</taxon>
        <taxon>Euthyneura</taxon>
        <taxon>Panpulmonata</taxon>
        <taxon>Hygrophila</taxon>
        <taxon>Lymnaeoidea</taxon>
        <taxon>Planorbidae</taxon>
        <taxon>Biomphalaria</taxon>
    </lineage>
</organism>
<dbReference type="VEuPathDB" id="VectorBase:BGLAX_026920"/>
<dbReference type="OrthoDB" id="8757000at2759"/>
<dbReference type="InterPro" id="IPR001810">
    <property type="entry name" value="F-box_dom"/>
</dbReference>
<protein>
    <recommendedName>
        <fullName evidence="1">F-box domain-containing protein</fullName>
    </recommendedName>
</protein>
<dbReference type="InterPro" id="IPR032675">
    <property type="entry name" value="LRR_dom_sf"/>
</dbReference>
<accession>A0A2C9KTF7</accession>
<dbReference type="PANTHER" id="PTHR20933:SF4">
    <property type="entry name" value="F-BOX INVOLVED IN POLYQ PATHOGENESIS, ISOFORM A"/>
    <property type="match status" value="1"/>
</dbReference>
<feature type="domain" description="F-box" evidence="1">
    <location>
        <begin position="29"/>
        <end position="76"/>
    </location>
</feature>
<dbReference type="AlphaFoldDB" id="A0A2C9KTF7"/>
<sequence length="443" mass="51220">MITRTGFTSKFTQSTAEERKVTDMQTKKQVSLSSLPMEILEHIFSFMHRDDLLQAMSVCTSWKSLIYNSPNLWTKQTFILDCALHANKKKKVEMFFCAHNFGPHFRTLTVDCRHPYWHNCREMADKFNLFVSGLRAPALTSFIVSDLHLDSASRIVINKISKTLTQMFTMVCHLKVFEMPAAHWPKALGRELLDTVFQKSRNALETLDISDYFIFQNGIPVSWDWFSTGLTSLTKLTKLSITIYHLTDEIVLSLARTRRGQLTHLSMMANYIFENSVKRYSWIYLRNACPKMAVEITIDGFVYEPHEAIPYFFEPLELPVGLLNMTLTKGCHPRTMSVTEMEIALDYVSSHYCQSLKNFTLGVYNKKDENFDQSLIKLVRYCPFLVNVKVSAFFNSGDSAKTIDKIVADRLPPLLTSTAPENKYVQLEDYSFQFQDRLELFLH</sequence>
<dbReference type="InterPro" id="IPR036047">
    <property type="entry name" value="F-box-like_dom_sf"/>
</dbReference>
<dbReference type="GO" id="GO:0031398">
    <property type="term" value="P:positive regulation of protein ubiquitination"/>
    <property type="evidence" value="ECO:0007669"/>
    <property type="project" value="TreeGrafter"/>
</dbReference>
<dbReference type="SUPFAM" id="SSF81383">
    <property type="entry name" value="F-box domain"/>
    <property type="match status" value="1"/>
</dbReference>
<dbReference type="KEGG" id="bgt:106054766"/>
<reference evidence="2" key="1">
    <citation type="submission" date="2020-05" db="UniProtKB">
        <authorList>
            <consortium name="EnsemblMetazoa"/>
        </authorList>
    </citation>
    <scope>IDENTIFICATION</scope>
    <source>
        <strain evidence="2">BB02</strain>
    </source>
</reference>
<dbReference type="RefSeq" id="XP_013066232.2">
    <property type="nucleotide sequence ID" value="XM_013210778.2"/>
</dbReference>
<evidence type="ECO:0000259" key="1">
    <source>
        <dbReference type="PROSITE" id="PS50181"/>
    </source>
</evidence>
<dbReference type="Pfam" id="PF12937">
    <property type="entry name" value="F-box-like"/>
    <property type="match status" value="1"/>
</dbReference>